<dbReference type="Proteomes" id="UP000887565">
    <property type="component" value="Unplaced"/>
</dbReference>
<dbReference type="AlphaFoldDB" id="A0A915JHH1"/>
<organism evidence="1 2">
    <name type="scientific">Romanomermis culicivorax</name>
    <name type="common">Nematode worm</name>
    <dbReference type="NCBI Taxonomy" id="13658"/>
    <lineage>
        <taxon>Eukaryota</taxon>
        <taxon>Metazoa</taxon>
        <taxon>Ecdysozoa</taxon>
        <taxon>Nematoda</taxon>
        <taxon>Enoplea</taxon>
        <taxon>Dorylaimia</taxon>
        <taxon>Mermithida</taxon>
        <taxon>Mermithoidea</taxon>
        <taxon>Mermithidae</taxon>
        <taxon>Romanomermis</taxon>
    </lineage>
</organism>
<reference evidence="2" key="1">
    <citation type="submission" date="2022-11" db="UniProtKB">
        <authorList>
            <consortium name="WormBaseParasite"/>
        </authorList>
    </citation>
    <scope>IDENTIFICATION</scope>
</reference>
<evidence type="ECO:0000313" key="1">
    <source>
        <dbReference type="Proteomes" id="UP000887565"/>
    </source>
</evidence>
<dbReference type="WBParaSite" id="nRc.2.0.1.t25563-RA">
    <property type="protein sequence ID" value="nRc.2.0.1.t25563-RA"/>
    <property type="gene ID" value="nRc.2.0.1.g25563"/>
</dbReference>
<keyword evidence="1" id="KW-1185">Reference proteome</keyword>
<evidence type="ECO:0000313" key="2">
    <source>
        <dbReference type="WBParaSite" id="nRc.2.0.1.t25563-RA"/>
    </source>
</evidence>
<proteinExistence type="predicted"/>
<protein>
    <submittedName>
        <fullName evidence="2">Uncharacterized protein</fullName>
    </submittedName>
</protein>
<accession>A0A915JHH1</accession>
<sequence length="71" mass="7513">MDCDLGSCSAMRSSSMSAILRRDEQPEGLTGGVMQLDTVVIHGSECRANVVAEDVPPDVHGGSSSDLNQRH</sequence>
<name>A0A915JHH1_ROMCU</name>